<keyword evidence="3" id="KW-1185">Reference proteome</keyword>
<feature type="region of interest" description="Disordered" evidence="1">
    <location>
        <begin position="30"/>
        <end position="68"/>
    </location>
</feature>
<accession>A0A4C1TDL7</accession>
<comment type="caution">
    <text evidence="2">The sequence shown here is derived from an EMBL/GenBank/DDBJ whole genome shotgun (WGS) entry which is preliminary data.</text>
</comment>
<protein>
    <submittedName>
        <fullName evidence="2">Uncharacterized protein</fullName>
    </submittedName>
</protein>
<organism evidence="2 3">
    <name type="scientific">Eumeta variegata</name>
    <name type="common">Bagworm moth</name>
    <name type="synonym">Eumeta japonica</name>
    <dbReference type="NCBI Taxonomy" id="151549"/>
    <lineage>
        <taxon>Eukaryota</taxon>
        <taxon>Metazoa</taxon>
        <taxon>Ecdysozoa</taxon>
        <taxon>Arthropoda</taxon>
        <taxon>Hexapoda</taxon>
        <taxon>Insecta</taxon>
        <taxon>Pterygota</taxon>
        <taxon>Neoptera</taxon>
        <taxon>Endopterygota</taxon>
        <taxon>Lepidoptera</taxon>
        <taxon>Glossata</taxon>
        <taxon>Ditrysia</taxon>
        <taxon>Tineoidea</taxon>
        <taxon>Psychidae</taxon>
        <taxon>Oiketicinae</taxon>
        <taxon>Eumeta</taxon>
    </lineage>
</organism>
<dbReference type="EMBL" id="BGZK01000051">
    <property type="protein sequence ID" value="GBP12306.1"/>
    <property type="molecule type" value="Genomic_DNA"/>
</dbReference>
<gene>
    <name evidence="2" type="ORF">EVAR_75750_1</name>
</gene>
<evidence type="ECO:0000313" key="2">
    <source>
        <dbReference type="EMBL" id="GBP12306.1"/>
    </source>
</evidence>
<dbReference type="AlphaFoldDB" id="A0A4C1TDL7"/>
<evidence type="ECO:0000256" key="1">
    <source>
        <dbReference type="SAM" id="MobiDB-lite"/>
    </source>
</evidence>
<proteinExistence type="predicted"/>
<dbReference type="Proteomes" id="UP000299102">
    <property type="component" value="Unassembled WGS sequence"/>
</dbReference>
<feature type="compositionally biased region" description="Basic and acidic residues" evidence="1">
    <location>
        <begin position="35"/>
        <end position="52"/>
    </location>
</feature>
<reference evidence="2 3" key="1">
    <citation type="journal article" date="2019" name="Commun. Biol.">
        <title>The bagworm genome reveals a unique fibroin gene that provides high tensile strength.</title>
        <authorList>
            <person name="Kono N."/>
            <person name="Nakamura H."/>
            <person name="Ohtoshi R."/>
            <person name="Tomita M."/>
            <person name="Numata K."/>
            <person name="Arakawa K."/>
        </authorList>
    </citation>
    <scope>NUCLEOTIDE SEQUENCE [LARGE SCALE GENOMIC DNA]</scope>
</reference>
<name>A0A4C1TDL7_EUMVA</name>
<sequence>MTFASASAGSGKDFYVNFHCKYVYIEPRCSASHDTSGDARLKAGSHWDKDGPAEPDACASLGTDTGHH</sequence>
<evidence type="ECO:0000313" key="3">
    <source>
        <dbReference type="Proteomes" id="UP000299102"/>
    </source>
</evidence>